<dbReference type="PANTHER" id="PTHR34322:SF2">
    <property type="entry name" value="TRANSPOSASE IS200-LIKE DOMAIN-CONTAINING PROTEIN"/>
    <property type="match status" value="1"/>
</dbReference>
<dbReference type="PANTHER" id="PTHR34322">
    <property type="entry name" value="TRANSPOSASE, Y1_TNP DOMAIN-CONTAINING"/>
    <property type="match status" value="1"/>
</dbReference>
<sequence length="208" mass="23846">MARVFDLLVQSIREASRAEFRVVQFSVQYDHIHLIVEGHDKESLSRGMRGLSIRLARAINRGLLRRGPVWKGRYHAHPLTRPREVRNALLYVLMNHRKHGASPAWLDPRSSAVWFDGWRRDALFEPALRDLDWVAGLTPPVRPARTWLVREGWRRHGLLGIDEGPVPAMTIAAPWQRPERGGACQREIRFEASLTGRPPRLAGDAPKR</sequence>
<dbReference type="SUPFAM" id="SSF143422">
    <property type="entry name" value="Transposase IS200-like"/>
    <property type="match status" value="1"/>
</dbReference>
<dbReference type="Proteomes" id="UP001374803">
    <property type="component" value="Chromosome"/>
</dbReference>
<accession>A0ABZ2KZF2</accession>
<proteinExistence type="predicted"/>
<feature type="domain" description="Transposase IS200-like" evidence="1">
    <location>
        <begin position="1"/>
        <end position="95"/>
    </location>
</feature>
<dbReference type="EMBL" id="CP089983">
    <property type="protein sequence ID" value="WXB01707.1"/>
    <property type="molecule type" value="Genomic_DNA"/>
</dbReference>
<gene>
    <name evidence="2" type="ORF">LVJ94_32920</name>
</gene>
<dbReference type="SMART" id="SM01321">
    <property type="entry name" value="Y1_Tnp"/>
    <property type="match status" value="1"/>
</dbReference>
<dbReference type="InterPro" id="IPR002686">
    <property type="entry name" value="Transposase_17"/>
</dbReference>
<organism evidence="2 3">
    <name type="scientific">Pendulispora rubella</name>
    <dbReference type="NCBI Taxonomy" id="2741070"/>
    <lineage>
        <taxon>Bacteria</taxon>
        <taxon>Pseudomonadati</taxon>
        <taxon>Myxococcota</taxon>
        <taxon>Myxococcia</taxon>
        <taxon>Myxococcales</taxon>
        <taxon>Sorangiineae</taxon>
        <taxon>Pendulisporaceae</taxon>
        <taxon>Pendulispora</taxon>
    </lineage>
</organism>
<evidence type="ECO:0000259" key="1">
    <source>
        <dbReference type="SMART" id="SM01321"/>
    </source>
</evidence>
<name>A0ABZ2KZF2_9BACT</name>
<reference evidence="2" key="1">
    <citation type="submission" date="2021-12" db="EMBL/GenBank/DDBJ databases">
        <title>Discovery of the Pendulisporaceae a myxobacterial family with distinct sporulation behavior and unique specialized metabolism.</title>
        <authorList>
            <person name="Garcia R."/>
            <person name="Popoff A."/>
            <person name="Bader C.D."/>
            <person name="Loehr J."/>
            <person name="Walesch S."/>
            <person name="Walt C."/>
            <person name="Boldt J."/>
            <person name="Bunk B."/>
            <person name="Haeckl F.J.F.P.J."/>
            <person name="Gunesch A.P."/>
            <person name="Birkelbach J."/>
            <person name="Nuebel U."/>
            <person name="Pietschmann T."/>
            <person name="Bach T."/>
            <person name="Mueller R."/>
        </authorList>
    </citation>
    <scope>NUCLEOTIDE SEQUENCE</scope>
    <source>
        <strain evidence="2">MSr11367</strain>
    </source>
</reference>
<protein>
    <submittedName>
        <fullName evidence="2">Transposase</fullName>
    </submittedName>
</protein>
<dbReference type="RefSeq" id="WP_394831324.1">
    <property type="nucleotide sequence ID" value="NZ_CP089929.1"/>
</dbReference>
<dbReference type="InterPro" id="IPR036515">
    <property type="entry name" value="Transposase_17_sf"/>
</dbReference>
<evidence type="ECO:0000313" key="2">
    <source>
        <dbReference type="EMBL" id="WXB01707.1"/>
    </source>
</evidence>
<evidence type="ECO:0000313" key="3">
    <source>
        <dbReference type="Proteomes" id="UP001374803"/>
    </source>
</evidence>
<dbReference type="Pfam" id="PF01797">
    <property type="entry name" value="Y1_Tnp"/>
    <property type="match status" value="1"/>
</dbReference>
<dbReference type="Gene3D" id="3.30.70.1290">
    <property type="entry name" value="Transposase IS200-like"/>
    <property type="match status" value="1"/>
</dbReference>
<keyword evidence="3" id="KW-1185">Reference proteome</keyword>